<dbReference type="EMBL" id="VYKK01000004">
    <property type="protein sequence ID" value="KAA9007292.1"/>
    <property type="molecule type" value="Genomic_DNA"/>
</dbReference>
<dbReference type="RefSeq" id="WP_150456582.1">
    <property type="nucleotide sequence ID" value="NZ_VYKK01000004.1"/>
</dbReference>
<reference evidence="1 2" key="1">
    <citation type="submission" date="2019-09" db="EMBL/GenBank/DDBJ databases">
        <title>Bacillus ochoae sp. nov., Paenibacillus whitsoniae sp. nov., Paenibacillus spiritus sp. nov. Isolated from the Mars Exploration Rover during spacecraft assembly.</title>
        <authorList>
            <person name="Seuylemezian A."/>
            <person name="Vaishampayan P."/>
        </authorList>
    </citation>
    <scope>NUCLEOTIDE SEQUENCE [LARGE SCALE GENOMIC DNA]</scope>
    <source>
        <strain evidence="1 2">MER_111</strain>
    </source>
</reference>
<proteinExistence type="predicted"/>
<evidence type="ECO:0000313" key="2">
    <source>
        <dbReference type="Proteomes" id="UP000367750"/>
    </source>
</evidence>
<comment type="caution">
    <text evidence="1">The sequence shown here is derived from an EMBL/GenBank/DDBJ whole genome shotgun (WGS) entry which is preliminary data.</text>
</comment>
<dbReference type="AlphaFoldDB" id="A0A5J5GHV8"/>
<accession>A0A5J5GHV8</accession>
<organism evidence="1 2">
    <name type="scientific">Paenibacillus spiritus</name>
    <dbReference type="NCBI Taxonomy" id="2496557"/>
    <lineage>
        <taxon>Bacteria</taxon>
        <taxon>Bacillati</taxon>
        <taxon>Bacillota</taxon>
        <taxon>Bacilli</taxon>
        <taxon>Bacillales</taxon>
        <taxon>Paenibacillaceae</taxon>
        <taxon>Paenibacillus</taxon>
    </lineage>
</organism>
<keyword evidence="2" id="KW-1185">Reference proteome</keyword>
<evidence type="ECO:0000313" key="1">
    <source>
        <dbReference type="EMBL" id="KAA9007292.1"/>
    </source>
</evidence>
<gene>
    <name evidence="1" type="ORF">F4V43_02050</name>
</gene>
<sequence>MRSVDVFLYDPTNRLYSFLQLIWIRMPFTEYELDIASYEEWRKRGNMVRFKNYVIKEFKDKGISKGETISIIQNEFEERGITFSELPKIIYKIWDE</sequence>
<name>A0A5J5GHV8_9BACL</name>
<protein>
    <submittedName>
        <fullName evidence="1">Uncharacterized protein</fullName>
    </submittedName>
</protein>
<dbReference type="Proteomes" id="UP000367750">
    <property type="component" value="Unassembled WGS sequence"/>
</dbReference>